<dbReference type="Proteomes" id="UP000195402">
    <property type="component" value="Unassembled WGS sequence"/>
</dbReference>
<dbReference type="PANTHER" id="PTHR47186:SF3">
    <property type="entry name" value="OS09G0267800 PROTEIN"/>
    <property type="match status" value="1"/>
</dbReference>
<dbReference type="AlphaFoldDB" id="A0A200R9F5"/>
<dbReference type="SUPFAM" id="SSF52058">
    <property type="entry name" value="L domain-like"/>
    <property type="match status" value="1"/>
</dbReference>
<dbReference type="OMA" id="REMPANI"/>
<organism evidence="2 3">
    <name type="scientific">Macleaya cordata</name>
    <name type="common">Five-seeded plume-poppy</name>
    <name type="synonym">Bocconia cordata</name>
    <dbReference type="NCBI Taxonomy" id="56857"/>
    <lineage>
        <taxon>Eukaryota</taxon>
        <taxon>Viridiplantae</taxon>
        <taxon>Streptophyta</taxon>
        <taxon>Embryophyta</taxon>
        <taxon>Tracheophyta</taxon>
        <taxon>Spermatophyta</taxon>
        <taxon>Magnoliopsida</taxon>
        <taxon>Ranunculales</taxon>
        <taxon>Papaveraceae</taxon>
        <taxon>Papaveroideae</taxon>
        <taxon>Macleaya</taxon>
    </lineage>
</organism>
<evidence type="ECO:0000313" key="2">
    <source>
        <dbReference type="EMBL" id="OVA19359.1"/>
    </source>
</evidence>
<feature type="domain" description="R13L1/DRL21-like LRR repeat region" evidence="1">
    <location>
        <begin position="193"/>
        <end position="337"/>
    </location>
</feature>
<protein>
    <recommendedName>
        <fullName evidence="1">R13L1/DRL21-like LRR repeat region domain-containing protein</fullName>
    </recommendedName>
</protein>
<reference evidence="2 3" key="1">
    <citation type="journal article" date="2017" name="Mol. Plant">
        <title>The Genome of Medicinal Plant Macleaya cordata Provides New Insights into Benzylisoquinoline Alkaloids Metabolism.</title>
        <authorList>
            <person name="Liu X."/>
            <person name="Liu Y."/>
            <person name="Huang P."/>
            <person name="Ma Y."/>
            <person name="Qing Z."/>
            <person name="Tang Q."/>
            <person name="Cao H."/>
            <person name="Cheng P."/>
            <person name="Zheng Y."/>
            <person name="Yuan Z."/>
            <person name="Zhou Y."/>
            <person name="Liu J."/>
            <person name="Tang Z."/>
            <person name="Zhuo Y."/>
            <person name="Zhang Y."/>
            <person name="Yu L."/>
            <person name="Huang J."/>
            <person name="Yang P."/>
            <person name="Peng Q."/>
            <person name="Zhang J."/>
            <person name="Jiang W."/>
            <person name="Zhang Z."/>
            <person name="Lin K."/>
            <person name="Ro D.K."/>
            <person name="Chen X."/>
            <person name="Xiong X."/>
            <person name="Shang Y."/>
            <person name="Huang S."/>
            <person name="Zeng J."/>
        </authorList>
    </citation>
    <scope>NUCLEOTIDE SEQUENCE [LARGE SCALE GENOMIC DNA]</scope>
    <source>
        <strain evidence="3">cv. BLH2017</strain>
        <tissue evidence="2">Root</tissue>
    </source>
</reference>
<evidence type="ECO:0000313" key="3">
    <source>
        <dbReference type="Proteomes" id="UP000195402"/>
    </source>
</evidence>
<evidence type="ECO:0000259" key="1">
    <source>
        <dbReference type="Pfam" id="PF25019"/>
    </source>
</evidence>
<name>A0A200R9F5_MACCD</name>
<dbReference type="STRING" id="56857.A0A200R9F5"/>
<accession>A0A200R9F5</accession>
<dbReference type="InterPro" id="IPR032675">
    <property type="entry name" value="LRR_dom_sf"/>
</dbReference>
<dbReference type="InterPro" id="IPR056789">
    <property type="entry name" value="LRR_R13L1-DRL21"/>
</dbReference>
<dbReference type="Gene3D" id="3.80.10.10">
    <property type="entry name" value="Ribonuclease Inhibitor"/>
    <property type="match status" value="3"/>
</dbReference>
<gene>
    <name evidence="2" type="ORF">BVC80_1537g15</name>
</gene>
<dbReference type="PANTHER" id="PTHR47186">
    <property type="entry name" value="LEUCINE-RICH REPEAT-CONTAINING PROTEIN 57"/>
    <property type="match status" value="1"/>
</dbReference>
<proteinExistence type="predicted"/>
<dbReference type="InParanoid" id="A0A200R9F5"/>
<sequence>MLYNLQTLVLDDCLSLEELPRNIGCLKILRHLISLNFTKIQVLPESITSLHNLRTLNLSFYNRFEGLPSEFGALQQLRCIDLTAANIKVLPDSITNCHSLQILKLRCCNYLESLPSDVGVLKHLSGLNDLETLKLGRCKLPKDIKNWRNLKHLIYVGDREWTETPRRIGKLAFLETLPEYVVSKDIEYGGGGIGELEGLNLLEGEVKIRNLENVRDGEDAQRANLKGKKKIHHLKLHWGYRSSPDDFDPFSKFSSFPCLEKISIIRCLELTTIPTLFPSLKKLKIDCSNGKVVSSVVRSSLTSLTSLDIFYAPELVFLPQGLLQSNNLLQSLRISSCPDFQGFCLYEDVEEGLSSPHFNNSSLQSLELDDCPILTSLPDIRGLTSLQILSVRGCNELKSLSNDLKCLTSIKSLNVDSIQRS</sequence>
<dbReference type="OrthoDB" id="2016095at2759"/>
<dbReference type="EMBL" id="MVGT01000204">
    <property type="protein sequence ID" value="OVA19359.1"/>
    <property type="molecule type" value="Genomic_DNA"/>
</dbReference>
<comment type="caution">
    <text evidence="2">The sequence shown here is derived from an EMBL/GenBank/DDBJ whole genome shotgun (WGS) entry which is preliminary data.</text>
</comment>
<keyword evidence="3" id="KW-1185">Reference proteome</keyword>
<dbReference type="Pfam" id="PF25019">
    <property type="entry name" value="LRR_R13L1-DRL21"/>
    <property type="match status" value="1"/>
</dbReference>